<dbReference type="EMBL" id="ACZI02000001">
    <property type="protein sequence ID" value="EFV12053.1"/>
    <property type="molecule type" value="Genomic_DNA"/>
</dbReference>
<reference evidence="8 9" key="1">
    <citation type="journal article" date="2011" name="Stand. Genomic Sci.">
        <title>High quality draft genome sequence of Segniliparus rugosus CDC 945(T)= (ATCC BAA-974(T)).</title>
        <authorList>
            <person name="Earl A.M."/>
            <person name="Desjardins C.A."/>
            <person name="Fitzgerald M.G."/>
            <person name="Arachchi H.M."/>
            <person name="Zeng Q."/>
            <person name="Mehta T."/>
            <person name="Griggs A."/>
            <person name="Birren B.W."/>
            <person name="Toney N.C."/>
            <person name="Carr J."/>
            <person name="Posey J."/>
            <person name="Butler W.R."/>
        </authorList>
    </citation>
    <scope>NUCLEOTIDE SEQUENCE [LARGE SCALE GENOMIC DNA]</scope>
    <source>
        <strain evidence="9">ATCC BAA-974 / DSM 45345 / CCUG 50838 / CIP 108380 / JCM 13579 / CDC 945</strain>
    </source>
</reference>
<feature type="transmembrane region" description="Helical" evidence="6">
    <location>
        <begin position="100"/>
        <end position="120"/>
    </location>
</feature>
<feature type="transmembrane region" description="Helical" evidence="6">
    <location>
        <begin position="61"/>
        <end position="80"/>
    </location>
</feature>
<evidence type="ECO:0000256" key="2">
    <source>
        <dbReference type="ARBA" id="ARBA00022475"/>
    </source>
</evidence>
<proteinExistence type="predicted"/>
<dbReference type="HOGENOM" id="CLU_053359_4_1_11"/>
<dbReference type="STRING" id="679197.HMPREF9336_03084"/>
<evidence type="ECO:0000256" key="6">
    <source>
        <dbReference type="SAM" id="Phobius"/>
    </source>
</evidence>
<dbReference type="RefSeq" id="WP_007471811.1">
    <property type="nucleotide sequence ID" value="NZ_KI391953.1"/>
</dbReference>
<keyword evidence="5 6" id="KW-0472">Membrane</keyword>
<comment type="subcellular location">
    <subcellularLocation>
        <location evidence="1">Cell membrane</location>
        <topology evidence="1">Multi-pass membrane protein</topology>
    </subcellularLocation>
</comment>
<dbReference type="InterPro" id="IPR003807">
    <property type="entry name" value="DUF202"/>
</dbReference>
<evidence type="ECO:0000256" key="3">
    <source>
        <dbReference type="ARBA" id="ARBA00022692"/>
    </source>
</evidence>
<protein>
    <recommendedName>
        <fullName evidence="7">DUF202 domain-containing protein</fullName>
    </recommendedName>
</protein>
<sequence length="121" mass="12761">MTDGPEDGGAPAAPEPDCRFVLANERTFLAWQRTALGLLALSVAVVQLLPRPLATGPAQAFGLALNLLAMLAAGMGIRRWAQSERAIRRGEPLPKQPPPWYLGAGIVLVCVIALVVIAAAR</sequence>
<evidence type="ECO:0000313" key="9">
    <source>
        <dbReference type="Proteomes" id="UP000004816"/>
    </source>
</evidence>
<accession>E5XUB2</accession>
<dbReference type="InterPro" id="IPR052053">
    <property type="entry name" value="IM_YidH-like"/>
</dbReference>
<evidence type="ECO:0000256" key="4">
    <source>
        <dbReference type="ARBA" id="ARBA00022989"/>
    </source>
</evidence>
<dbReference type="eggNOG" id="COG2149">
    <property type="taxonomic scope" value="Bacteria"/>
</dbReference>
<dbReference type="Proteomes" id="UP000004816">
    <property type="component" value="Unassembled WGS sequence"/>
</dbReference>
<dbReference type="PANTHER" id="PTHR34187:SF2">
    <property type="entry name" value="DUF202 DOMAIN-CONTAINING PROTEIN"/>
    <property type="match status" value="1"/>
</dbReference>
<name>E5XUB2_SEGRC</name>
<dbReference type="PANTHER" id="PTHR34187">
    <property type="entry name" value="FGR18P"/>
    <property type="match status" value="1"/>
</dbReference>
<evidence type="ECO:0000256" key="1">
    <source>
        <dbReference type="ARBA" id="ARBA00004651"/>
    </source>
</evidence>
<keyword evidence="4 6" id="KW-1133">Transmembrane helix</keyword>
<organism evidence="8 9">
    <name type="scientific">Segniliparus rugosus (strain ATCC BAA-974 / DSM 45345 / CCUG 50838 / CIP 108380 / JCM 13579 / CDC 945)</name>
    <dbReference type="NCBI Taxonomy" id="679197"/>
    <lineage>
        <taxon>Bacteria</taxon>
        <taxon>Bacillati</taxon>
        <taxon>Actinomycetota</taxon>
        <taxon>Actinomycetes</taxon>
        <taxon>Mycobacteriales</taxon>
        <taxon>Segniliparaceae</taxon>
        <taxon>Segniliparus</taxon>
    </lineage>
</organism>
<feature type="domain" description="DUF202" evidence="7">
    <location>
        <begin position="19"/>
        <end position="86"/>
    </location>
</feature>
<evidence type="ECO:0000259" key="7">
    <source>
        <dbReference type="Pfam" id="PF02656"/>
    </source>
</evidence>
<keyword evidence="3 6" id="KW-0812">Transmembrane</keyword>
<dbReference type="GO" id="GO:0005886">
    <property type="term" value="C:plasma membrane"/>
    <property type="evidence" value="ECO:0007669"/>
    <property type="project" value="UniProtKB-SubCell"/>
</dbReference>
<dbReference type="Pfam" id="PF02656">
    <property type="entry name" value="DUF202"/>
    <property type="match status" value="1"/>
</dbReference>
<gene>
    <name evidence="8" type="ORF">HMPREF9336_03084</name>
</gene>
<keyword evidence="2" id="KW-1003">Cell membrane</keyword>
<keyword evidence="9" id="KW-1185">Reference proteome</keyword>
<comment type="caution">
    <text evidence="8">The sequence shown here is derived from an EMBL/GenBank/DDBJ whole genome shotgun (WGS) entry which is preliminary data.</text>
</comment>
<dbReference type="AlphaFoldDB" id="E5XUB2"/>
<evidence type="ECO:0000313" key="8">
    <source>
        <dbReference type="EMBL" id="EFV12053.1"/>
    </source>
</evidence>
<evidence type="ECO:0000256" key="5">
    <source>
        <dbReference type="ARBA" id="ARBA00023136"/>
    </source>
</evidence>